<dbReference type="EMBL" id="FOIJ01000008">
    <property type="protein sequence ID" value="SEU15046.1"/>
    <property type="molecule type" value="Genomic_DNA"/>
</dbReference>
<reference evidence="9" key="1">
    <citation type="submission" date="2016-10" db="EMBL/GenBank/DDBJ databases">
        <authorList>
            <person name="Varghese N."/>
            <person name="Submissions S."/>
        </authorList>
    </citation>
    <scope>NUCLEOTIDE SEQUENCE [LARGE SCALE GENOMIC DNA]</scope>
    <source>
        <strain evidence="9">DSM 16858</strain>
    </source>
</reference>
<keyword evidence="4" id="KW-1015">Disulfide bond</keyword>
<dbReference type="AlphaFoldDB" id="A0A1I0JYA3"/>
<evidence type="ECO:0000256" key="2">
    <source>
        <dbReference type="ARBA" id="ARBA00022729"/>
    </source>
</evidence>
<dbReference type="InterPro" id="IPR011658">
    <property type="entry name" value="PA14_dom"/>
</dbReference>
<dbReference type="InterPro" id="IPR051154">
    <property type="entry name" value="Prespore-cell_inducing_factor"/>
</dbReference>
<proteinExistence type="inferred from homology"/>
<evidence type="ECO:0000256" key="4">
    <source>
        <dbReference type="ARBA" id="ARBA00023157"/>
    </source>
</evidence>
<evidence type="ECO:0000313" key="8">
    <source>
        <dbReference type="EMBL" id="SEU15046.1"/>
    </source>
</evidence>
<dbReference type="PANTHER" id="PTHR31137">
    <property type="entry name" value="PROTEIN PSIB-RELATED-RELATED"/>
    <property type="match status" value="1"/>
</dbReference>
<organism evidence="8 9">
    <name type="scientific">Stigmatella erecta</name>
    <dbReference type="NCBI Taxonomy" id="83460"/>
    <lineage>
        <taxon>Bacteria</taxon>
        <taxon>Pseudomonadati</taxon>
        <taxon>Myxococcota</taxon>
        <taxon>Myxococcia</taxon>
        <taxon>Myxococcales</taxon>
        <taxon>Cystobacterineae</taxon>
        <taxon>Archangiaceae</taxon>
        <taxon>Stigmatella</taxon>
    </lineage>
</organism>
<dbReference type="NCBIfam" id="TIGR02148">
    <property type="entry name" value="Fibro_Slime"/>
    <property type="match status" value="1"/>
</dbReference>
<dbReference type="PROSITE" id="PS51820">
    <property type="entry name" value="PA14"/>
    <property type="match status" value="1"/>
</dbReference>
<dbReference type="Proteomes" id="UP000199181">
    <property type="component" value="Unassembled WGS sequence"/>
</dbReference>
<dbReference type="InterPro" id="IPR011874">
    <property type="entry name" value="Fibro_Slime"/>
</dbReference>
<accession>A0A1I0JYA3</accession>
<keyword evidence="3" id="KW-0677">Repeat</keyword>
<dbReference type="NCBIfam" id="TIGR02232">
    <property type="entry name" value="myxo_disulf_rpt"/>
    <property type="match status" value="6"/>
</dbReference>
<evidence type="ECO:0000256" key="6">
    <source>
        <dbReference type="SAM" id="MobiDB-lite"/>
    </source>
</evidence>
<evidence type="ECO:0000313" key="9">
    <source>
        <dbReference type="Proteomes" id="UP000199181"/>
    </source>
</evidence>
<evidence type="ECO:0000259" key="7">
    <source>
        <dbReference type="PROSITE" id="PS51820"/>
    </source>
</evidence>
<protein>
    <submittedName>
        <fullName evidence="8">Fibro-slime domain-containing protein</fullName>
    </submittedName>
</protein>
<dbReference type="GO" id="GO:0005576">
    <property type="term" value="C:extracellular region"/>
    <property type="evidence" value="ECO:0007669"/>
    <property type="project" value="TreeGrafter"/>
</dbReference>
<sequence>MLTIPTLAYVRRSKPARRSIDTLSHDLDDARMSESHCSSRISRLAALSLLLVLAACGSDIVDPKPDAGGGGNNPPDASTDGGTDGGPVDPEDCGNGTLQAGEMCDDGNLNDGDGCSSLCAIETGENGWICRTPGQPCVRNVCGDGVRGAKEACDDFNARSGDGCSATCTVESGWNCPSTGGNCQAAKCGDTIIAGDEECEDGNAAAGDGCSATCRLEEGFKCPTPGQACSRTTCGDRKVEGTEQCDDGNNDMGDGCSPLCKREPVCSNGNCTAICGDNLILPGSAEECDDGNVRDNDGCSSQCKLESGFQCKQIESEPPPEVKIPVVYRDFIGNDVSHAQKHIDFENATGSGEPGLVKDTLGANQKPDYAKDGQASSSTHGKALFDQWYTDSARSKTIVETLTLTQEKDGQGKPTGNYVYSNSNFFPLDNKGWVATGDEPKRTGNHNFSFTSENRYWFEYKGTEKLSFTGDDDVWVFVNKKLALDLGGVHSEQSGTVDLTPASAATKYNLRKGGIYEAVVFQAERHTTQSNYKLTLGNFTTKRTECTSSCGDGQVQPPEECDTGTNPGGYGQCAPGCIFGPRCGDGVVQEAFGESCDDGNDDNDDLCSNTCKPRIG</sequence>
<evidence type="ECO:0000256" key="3">
    <source>
        <dbReference type="ARBA" id="ARBA00022737"/>
    </source>
</evidence>
<dbReference type="InterPro" id="IPR011936">
    <property type="entry name" value="Myxo_disulph_rpt"/>
</dbReference>
<evidence type="ECO:0000256" key="1">
    <source>
        <dbReference type="ARBA" id="ARBA00008709"/>
    </source>
</evidence>
<evidence type="ECO:0000256" key="5">
    <source>
        <dbReference type="ARBA" id="ARBA00023180"/>
    </source>
</evidence>
<dbReference type="InterPro" id="IPR037524">
    <property type="entry name" value="PA14/GLEYA"/>
</dbReference>
<name>A0A1I0JYA3_9BACT</name>
<keyword evidence="5" id="KW-0325">Glycoprotein</keyword>
<feature type="region of interest" description="Disordered" evidence="6">
    <location>
        <begin position="64"/>
        <end position="92"/>
    </location>
</feature>
<feature type="domain" description="PA14" evidence="7">
    <location>
        <begin position="409"/>
        <end position="552"/>
    </location>
</feature>
<keyword evidence="2" id="KW-0732">Signal</keyword>
<keyword evidence="9" id="KW-1185">Reference proteome</keyword>
<comment type="similarity">
    <text evidence="1">Belongs to the prespore-cell-inducing factor family.</text>
</comment>
<gene>
    <name evidence="8" type="ORF">SAMN05443639_108176</name>
</gene>
<dbReference type="Pfam" id="PF13948">
    <property type="entry name" value="DUF4215"/>
    <property type="match status" value="5"/>
</dbReference>
<dbReference type="Pfam" id="PF07691">
    <property type="entry name" value="PA14"/>
    <property type="match status" value="1"/>
</dbReference>